<protein>
    <submittedName>
        <fullName evidence="5">Dihydrodipicolinate synthase family protein</fullName>
    </submittedName>
</protein>
<dbReference type="EMBL" id="WSQA01000007">
    <property type="protein sequence ID" value="MVZ62580.1"/>
    <property type="molecule type" value="Genomic_DNA"/>
</dbReference>
<evidence type="ECO:0000256" key="3">
    <source>
        <dbReference type="PIRSR" id="PIRSR001365-1"/>
    </source>
</evidence>
<evidence type="ECO:0000313" key="6">
    <source>
        <dbReference type="Proteomes" id="UP000435036"/>
    </source>
</evidence>
<gene>
    <name evidence="5" type="ORF">GQF63_11140</name>
</gene>
<dbReference type="InterPro" id="IPR013785">
    <property type="entry name" value="Aldolase_TIM"/>
</dbReference>
<dbReference type="Pfam" id="PF00701">
    <property type="entry name" value="DHDPS"/>
    <property type="match status" value="1"/>
</dbReference>
<feature type="active site" description="Proton donor/acceptor" evidence="3">
    <location>
        <position position="138"/>
    </location>
</feature>
<dbReference type="OrthoDB" id="9778880at2"/>
<accession>A0A6N8KYP7</accession>
<dbReference type="GO" id="GO:0005829">
    <property type="term" value="C:cytosol"/>
    <property type="evidence" value="ECO:0007669"/>
    <property type="project" value="TreeGrafter"/>
</dbReference>
<organism evidence="5 6">
    <name type="scientific">Sphingobacterium humi</name>
    <dbReference type="NCBI Taxonomy" id="1796905"/>
    <lineage>
        <taxon>Bacteria</taxon>
        <taxon>Pseudomonadati</taxon>
        <taxon>Bacteroidota</taxon>
        <taxon>Sphingobacteriia</taxon>
        <taxon>Sphingobacteriales</taxon>
        <taxon>Sphingobacteriaceae</taxon>
        <taxon>Sphingobacterium</taxon>
    </lineage>
</organism>
<dbReference type="PANTHER" id="PTHR42849:SF1">
    <property type="entry name" value="N-ACETYLNEURAMINATE LYASE"/>
    <property type="match status" value="1"/>
</dbReference>
<dbReference type="PANTHER" id="PTHR42849">
    <property type="entry name" value="N-ACETYLNEURAMINATE LYASE"/>
    <property type="match status" value="1"/>
</dbReference>
<evidence type="ECO:0000313" key="5">
    <source>
        <dbReference type="EMBL" id="MVZ62580.1"/>
    </source>
</evidence>
<dbReference type="AlphaFoldDB" id="A0A6N8KYP7"/>
<dbReference type="SUPFAM" id="SSF51569">
    <property type="entry name" value="Aldolase"/>
    <property type="match status" value="1"/>
</dbReference>
<evidence type="ECO:0000256" key="1">
    <source>
        <dbReference type="ARBA" id="ARBA00023239"/>
    </source>
</evidence>
<dbReference type="Gene3D" id="3.20.20.70">
    <property type="entry name" value="Aldolase class I"/>
    <property type="match status" value="1"/>
</dbReference>
<keyword evidence="1 2" id="KW-0456">Lyase</keyword>
<name>A0A6N8KYP7_9SPHI</name>
<dbReference type="GO" id="GO:0019262">
    <property type="term" value="P:N-acetylneuraminate catabolic process"/>
    <property type="evidence" value="ECO:0007669"/>
    <property type="project" value="TreeGrafter"/>
</dbReference>
<feature type="binding site" evidence="4">
    <location>
        <position position="50"/>
    </location>
    <ligand>
        <name>pyruvate</name>
        <dbReference type="ChEBI" id="CHEBI:15361"/>
    </ligand>
</feature>
<dbReference type="PRINTS" id="PR00146">
    <property type="entry name" value="DHPICSNTHASE"/>
</dbReference>
<proteinExistence type="inferred from homology"/>
<feature type="active site" description="Schiff-base intermediate with substrate" evidence="3">
    <location>
        <position position="166"/>
    </location>
</feature>
<dbReference type="Proteomes" id="UP000435036">
    <property type="component" value="Unassembled WGS sequence"/>
</dbReference>
<evidence type="ECO:0000256" key="4">
    <source>
        <dbReference type="PIRSR" id="PIRSR001365-2"/>
    </source>
</evidence>
<dbReference type="InterPro" id="IPR002220">
    <property type="entry name" value="DapA-like"/>
</dbReference>
<dbReference type="RefSeq" id="WP_160369306.1">
    <property type="nucleotide sequence ID" value="NZ_WSQA01000007.1"/>
</dbReference>
<dbReference type="PIRSF" id="PIRSF001365">
    <property type="entry name" value="DHDPS"/>
    <property type="match status" value="1"/>
</dbReference>
<feature type="binding site" evidence="4">
    <location>
        <position position="208"/>
    </location>
    <ligand>
        <name>pyruvate</name>
        <dbReference type="ChEBI" id="CHEBI:15361"/>
    </ligand>
</feature>
<reference evidence="5 6" key="1">
    <citation type="submission" date="2019-12" db="EMBL/GenBank/DDBJ databases">
        <authorList>
            <person name="Dong K."/>
        </authorList>
    </citation>
    <scope>NUCLEOTIDE SEQUENCE [LARGE SCALE GENOMIC DNA]</scope>
    <source>
        <strain evidence="5 6">JCM 31225</strain>
    </source>
</reference>
<keyword evidence="6" id="KW-1185">Reference proteome</keyword>
<comment type="caution">
    <text evidence="5">The sequence shown here is derived from an EMBL/GenBank/DDBJ whole genome shotgun (WGS) entry which is preliminary data.</text>
</comment>
<evidence type="ECO:0000256" key="2">
    <source>
        <dbReference type="PIRNR" id="PIRNR001365"/>
    </source>
</evidence>
<sequence length="300" mass="32809">MNHNTEFHGLWPALFTPVGENERPNLGQLEKLTDVLIGQGVDGLYVLGSTGQGILFNQEDRKQVLETVLQTAQGRVPVMVQVGTVTTKESCLLAAHASEAGAAAVSSVGPIYFGGGAKMALYHYEEIAKAGQLPFFPYQLGNNSIPGNVADFIQAIIDIPYSAGMKLTTGNMLEISRIHNIAKDRLKLFSGADELICQAALSGTVGAIGTFYNLWAAECKHVLNAFKAGDFELARRFMLKFQEIIEYVLPNIWTFLEEAMQQRYQIQIGQTVSPLARGQANWDSAEVAKILLSLEDTLKE</sequence>
<comment type="similarity">
    <text evidence="2">Belongs to the DapA family.</text>
</comment>
<dbReference type="GO" id="GO:0008747">
    <property type="term" value="F:N-acetylneuraminate lyase activity"/>
    <property type="evidence" value="ECO:0007669"/>
    <property type="project" value="TreeGrafter"/>
</dbReference>
<dbReference type="SMART" id="SM01130">
    <property type="entry name" value="DHDPS"/>
    <property type="match status" value="1"/>
</dbReference>